<evidence type="ECO:0000256" key="1">
    <source>
        <dbReference type="SAM" id="SignalP"/>
    </source>
</evidence>
<evidence type="ECO:0000313" key="3">
    <source>
        <dbReference type="Proteomes" id="UP000323506"/>
    </source>
</evidence>
<accession>A0A5D1ZVQ7</accession>
<dbReference type="EMBL" id="CM017713">
    <property type="protein sequence ID" value="TYG36724.1"/>
    <property type="molecule type" value="Genomic_DNA"/>
</dbReference>
<reference evidence="2 3" key="1">
    <citation type="submission" date="2019-06" db="EMBL/GenBank/DDBJ databases">
        <title>WGS assembly of Gossypium darwinii.</title>
        <authorList>
            <person name="Chen Z.J."/>
            <person name="Sreedasyam A."/>
            <person name="Ando A."/>
            <person name="Song Q."/>
            <person name="De L."/>
            <person name="Hulse-Kemp A."/>
            <person name="Ding M."/>
            <person name="Ye W."/>
            <person name="Kirkbride R."/>
            <person name="Jenkins J."/>
            <person name="Plott C."/>
            <person name="Lovell J."/>
            <person name="Lin Y.-M."/>
            <person name="Vaughn R."/>
            <person name="Liu B."/>
            <person name="Li W."/>
            <person name="Simpson S."/>
            <person name="Scheffler B."/>
            <person name="Saski C."/>
            <person name="Grover C."/>
            <person name="Hu G."/>
            <person name="Conover J."/>
            <person name="Carlson J."/>
            <person name="Shu S."/>
            <person name="Boston L."/>
            <person name="Williams M."/>
            <person name="Peterson D."/>
            <person name="Mcgee K."/>
            <person name="Jones D."/>
            <person name="Wendel J."/>
            <person name="Stelly D."/>
            <person name="Grimwood J."/>
            <person name="Schmutz J."/>
        </authorList>
    </citation>
    <scope>NUCLEOTIDE SEQUENCE [LARGE SCALE GENOMIC DNA]</scope>
    <source>
        <strain evidence="2">1808015.09</strain>
    </source>
</reference>
<protein>
    <submittedName>
        <fullName evidence="2">Uncharacterized protein</fullName>
    </submittedName>
</protein>
<keyword evidence="3" id="KW-1185">Reference proteome</keyword>
<evidence type="ECO:0000313" key="2">
    <source>
        <dbReference type="EMBL" id="TYG36724.1"/>
    </source>
</evidence>
<keyword evidence="1" id="KW-0732">Signal</keyword>
<feature type="signal peptide" evidence="1">
    <location>
        <begin position="1"/>
        <end position="33"/>
    </location>
</feature>
<organism evidence="2 3">
    <name type="scientific">Gossypium darwinii</name>
    <name type="common">Darwin's cotton</name>
    <name type="synonym">Gossypium barbadense var. darwinii</name>
    <dbReference type="NCBI Taxonomy" id="34276"/>
    <lineage>
        <taxon>Eukaryota</taxon>
        <taxon>Viridiplantae</taxon>
        <taxon>Streptophyta</taxon>
        <taxon>Embryophyta</taxon>
        <taxon>Tracheophyta</taxon>
        <taxon>Spermatophyta</taxon>
        <taxon>Magnoliopsida</taxon>
        <taxon>eudicotyledons</taxon>
        <taxon>Gunneridae</taxon>
        <taxon>Pentapetalae</taxon>
        <taxon>rosids</taxon>
        <taxon>malvids</taxon>
        <taxon>Malvales</taxon>
        <taxon>Malvaceae</taxon>
        <taxon>Malvoideae</taxon>
        <taxon>Gossypium</taxon>
    </lineage>
</organism>
<proteinExistence type="predicted"/>
<feature type="chain" id="PRO_5023057016" evidence="1">
    <location>
        <begin position="34"/>
        <end position="64"/>
    </location>
</feature>
<sequence length="64" mass="7482">MANRFTLFCMRFPPLSFNFTLCFLCFSFDHDYACPPLYLLSPSPWSSLTTEFQHFSINTNSSKI</sequence>
<name>A0A5D1ZVQ7_GOSDA</name>
<dbReference type="AlphaFoldDB" id="A0A5D1ZVQ7"/>
<gene>
    <name evidence="2" type="ORF">ES288_D13G086200v1</name>
</gene>
<dbReference type="Proteomes" id="UP000323506">
    <property type="component" value="Chromosome D13"/>
</dbReference>